<dbReference type="Proteomes" id="UP000077671">
    <property type="component" value="Unassembled WGS sequence"/>
</dbReference>
<dbReference type="SMART" id="SM00220">
    <property type="entry name" value="S_TKc"/>
    <property type="match status" value="1"/>
</dbReference>
<dbReference type="PANTHER" id="PTHR44167:SF24">
    <property type="entry name" value="SERINE_THREONINE-PROTEIN KINASE CHK2"/>
    <property type="match status" value="1"/>
</dbReference>
<dbReference type="InterPro" id="IPR000719">
    <property type="entry name" value="Prot_kinase_dom"/>
</dbReference>
<dbReference type="PANTHER" id="PTHR44167">
    <property type="entry name" value="OVARIAN-SPECIFIC SERINE/THREONINE-PROTEIN KINASE LOK-RELATED"/>
    <property type="match status" value="1"/>
</dbReference>
<dbReference type="Gene3D" id="1.10.510.10">
    <property type="entry name" value="Transferase(Phosphotransferase) domain 1"/>
    <property type="match status" value="1"/>
</dbReference>
<proteinExistence type="predicted"/>
<feature type="region of interest" description="Disordered" evidence="1">
    <location>
        <begin position="1"/>
        <end position="35"/>
    </location>
</feature>
<reference evidence="3" key="2">
    <citation type="journal article" date="2019" name="IMA Fungus">
        <title>Genome sequencing and comparison of five Tilletia species to identify candidate genes for the detection of regulated species infecting wheat.</title>
        <authorList>
            <person name="Nguyen H.D.T."/>
            <person name="Sultana T."/>
            <person name="Kesanakurti P."/>
            <person name="Hambleton S."/>
        </authorList>
    </citation>
    <scope>NUCLEOTIDE SEQUENCE</scope>
    <source>
        <strain evidence="3">DAOMC 238032</strain>
    </source>
</reference>
<evidence type="ECO:0000259" key="2">
    <source>
        <dbReference type="PROSITE" id="PS50011"/>
    </source>
</evidence>
<dbReference type="InterPro" id="IPR011009">
    <property type="entry name" value="Kinase-like_dom_sf"/>
</dbReference>
<evidence type="ECO:0000256" key="1">
    <source>
        <dbReference type="SAM" id="MobiDB-lite"/>
    </source>
</evidence>
<feature type="region of interest" description="Disordered" evidence="1">
    <location>
        <begin position="110"/>
        <end position="136"/>
    </location>
</feature>
<dbReference type="AlphaFoldDB" id="A0A8T8SIJ6"/>
<protein>
    <recommendedName>
        <fullName evidence="2">Protein kinase domain-containing protein</fullName>
    </recommendedName>
</protein>
<dbReference type="PROSITE" id="PS50011">
    <property type="entry name" value="PROTEIN_KINASE_DOM"/>
    <property type="match status" value="1"/>
</dbReference>
<gene>
    <name evidence="3" type="ORF">A4X03_0g8405</name>
</gene>
<feature type="compositionally biased region" description="Low complexity" evidence="1">
    <location>
        <begin position="154"/>
        <end position="164"/>
    </location>
</feature>
<reference evidence="3" key="1">
    <citation type="submission" date="2016-04" db="EMBL/GenBank/DDBJ databases">
        <authorList>
            <person name="Nguyen H.D."/>
            <person name="Kesanakurti P."/>
            <person name="Cullis J."/>
            <person name="Levesque C.A."/>
            <person name="Hambleton S."/>
        </authorList>
    </citation>
    <scope>NUCLEOTIDE SEQUENCE</scope>
    <source>
        <strain evidence="3">DAOMC 238032</strain>
    </source>
</reference>
<dbReference type="GO" id="GO:0005634">
    <property type="term" value="C:nucleus"/>
    <property type="evidence" value="ECO:0007669"/>
    <property type="project" value="TreeGrafter"/>
</dbReference>
<dbReference type="InterPro" id="IPR008271">
    <property type="entry name" value="Ser/Thr_kinase_AS"/>
</dbReference>
<comment type="caution">
    <text evidence="3">The sequence shown here is derived from an EMBL/GenBank/DDBJ whole genome shotgun (WGS) entry which is preliminary data.</text>
</comment>
<dbReference type="GO" id="GO:0005524">
    <property type="term" value="F:ATP binding"/>
    <property type="evidence" value="ECO:0007669"/>
    <property type="project" value="InterPro"/>
</dbReference>
<accession>A0A8T8SIJ6</accession>
<name>A0A8T8SIJ6_9BASI</name>
<feature type="compositionally biased region" description="Low complexity" evidence="1">
    <location>
        <begin position="22"/>
        <end position="35"/>
    </location>
</feature>
<dbReference type="SUPFAM" id="SSF56112">
    <property type="entry name" value="Protein kinase-like (PK-like)"/>
    <property type="match status" value="1"/>
</dbReference>
<dbReference type="EMBL" id="LWDD02002511">
    <property type="protein sequence ID" value="KAE8240742.1"/>
    <property type="molecule type" value="Genomic_DNA"/>
</dbReference>
<dbReference type="GO" id="GO:0004674">
    <property type="term" value="F:protein serine/threonine kinase activity"/>
    <property type="evidence" value="ECO:0007669"/>
    <property type="project" value="TreeGrafter"/>
</dbReference>
<evidence type="ECO:0000313" key="4">
    <source>
        <dbReference type="Proteomes" id="UP000077671"/>
    </source>
</evidence>
<dbReference type="Pfam" id="PF00069">
    <property type="entry name" value="Pkinase"/>
    <property type="match status" value="1"/>
</dbReference>
<feature type="domain" description="Protein kinase" evidence="2">
    <location>
        <begin position="204"/>
        <end position="486"/>
    </location>
</feature>
<dbReference type="PROSITE" id="PS00108">
    <property type="entry name" value="PROTEIN_KINASE_ST"/>
    <property type="match status" value="1"/>
</dbReference>
<feature type="region of interest" description="Disordered" evidence="1">
    <location>
        <begin position="154"/>
        <end position="190"/>
    </location>
</feature>
<organism evidence="3 4">
    <name type="scientific">Tilletia caries</name>
    <name type="common">wheat bunt fungus</name>
    <dbReference type="NCBI Taxonomy" id="13290"/>
    <lineage>
        <taxon>Eukaryota</taxon>
        <taxon>Fungi</taxon>
        <taxon>Dikarya</taxon>
        <taxon>Basidiomycota</taxon>
        <taxon>Ustilaginomycotina</taxon>
        <taxon>Exobasidiomycetes</taxon>
        <taxon>Tilletiales</taxon>
        <taxon>Tilletiaceae</taxon>
        <taxon>Tilletia</taxon>
    </lineage>
</organism>
<evidence type="ECO:0000313" key="3">
    <source>
        <dbReference type="EMBL" id="KAE8240742.1"/>
    </source>
</evidence>
<sequence>MAPNMSRSKRRTPSSLPYVLPSSTTRARASSSITRARASNNCPLLPRRVHGRDIGTAQKVVPCKCSTAQSRLLIVAMRLFSVRLILLFPSSEPALSSANLLEGRTLISSPTSTGDLSSGHPLDPQASSAIHVAPPSDDISFSNGSSRLAQLSLSPFRPSEASSPSAPPPSPTRPDAVKTEPEPTSDSAWIAPATWRPPGRYVRVRHAPLISRGGSVELARVVDVLLGRTVCARKRIRFLNEPPRFLLFEVEALTPLQGHKGITQLLDVCYTTHKVDIIMPLYWGTLQDLFDQANGRELETSLAKNLTLQLLVAVSFIHRKEVIHLDIKPANLMLTRDFTIKVGDFGISALAGQNQDARTYGTLGYTAPECLLGSIKPTFQVDVWSTGCVIAHLFLGRPLFTNSYDAASSVEDILQFTGHAGGPVFARARFPPSAFDLTMDWRPFESQASAIFEDVDGDAADIIEKMLCLQPNRRPHLATFFPHSLFTTDPRPNRINPTLPRSNASIR</sequence>
<dbReference type="GO" id="GO:0044773">
    <property type="term" value="P:mitotic DNA damage checkpoint signaling"/>
    <property type="evidence" value="ECO:0007669"/>
    <property type="project" value="TreeGrafter"/>
</dbReference>